<dbReference type="GO" id="GO:0006887">
    <property type="term" value="P:exocytosis"/>
    <property type="evidence" value="ECO:0007669"/>
    <property type="project" value="UniProtKB-KW"/>
</dbReference>
<reference evidence="6" key="1">
    <citation type="submission" date="2020-11" db="EMBL/GenBank/DDBJ databases">
        <title>Kefir isolates.</title>
        <authorList>
            <person name="Marcisauskas S."/>
            <person name="Kim Y."/>
            <person name="Blasche S."/>
        </authorList>
    </citation>
    <scope>NUCLEOTIDE SEQUENCE</scope>
    <source>
        <strain evidence="6">Olga-1</strain>
    </source>
</reference>
<dbReference type="GO" id="GO:0006893">
    <property type="term" value="P:Golgi to plasma membrane transport"/>
    <property type="evidence" value="ECO:0007669"/>
    <property type="project" value="UniProtKB-UniRule"/>
</dbReference>
<sequence>MINPDILEDKEILLDFYQLKTLDPKDYEKDSIQSTFKLDLSTEDLSQIPKEVVNHLLGDTMNDLNTSVNDNLNGIKPINGVKRTLSTHSKSSSTYKDALGFHQNILDELMDKDIVDDTRDPQLNKYMIDSKLFDPKLFLSVIHSDKSLNDLMNGINNLQNDINSKKPLLQQLITDNFEKTLSSKNSLDKIYTDFSSSNLGSEIEILNKNLAYSNNSANQLLNPVLLLISKEQELSNAMEFINNNKNFLDLPKKLKSYINEDDFDSFLKEYEIGVKYFQNLKSSNNYNPLFDKIWSSINKLVDDYKNSMTIDLNKIHIESINSNFKLQLSNTKKSNFIILLKRLIELNPNQNPIKDFINSQYKYISDDLDKGLAKINYEKLINARNSILNAYQINNDKNDSTLLDSEILSNTTMRRLFSIFESSIFNIDQLDKIYEKLDFPLIIQLWGYLTDYVSDVTQEVVGKKILKFDSIIQFFLGDFNNLLSEKAKKNLNSYKINNQDLNQMKDYFSLMIIKICNRLEYFFSCTTSDLTTALKISSEFGPKSVYPKVGIQDSNDITTFGFIPPYSNSISTICFCVNLHKLIYTKLSEIQNKDLVLNSPDLNSKITSTLMSINKNMITGCLTNLNSDLMKIFDVDNMSPSDTIEGATKLITFLQNYYKVFISKLHEIHIFNNDELTNSIEKQFLHSFDILLNGMVKNVSKQCLLDPSRSDYYYLATVYDMRNLTQRIIPSILASFDLNFQSNLSKNPNLPLYSKFDKIEYKLFSDYMKEPLSIIKKIVSNGISEINTNSNGLMIKLAKSEVIEVSPYILKSINHINNLKSRLLNFKIRNSFIQDVQSSLIGQLQKKIVDNLTVKFSDDGLYQIVLDMDLLSMLLRKYNTRCPKVNITDTSNLDKALETFKSKLDAASLDKNREENINMNYAQFECFITC</sequence>
<dbReference type="AlphaFoldDB" id="A0A9P6WLW2"/>
<dbReference type="Pfam" id="PF15469">
    <property type="entry name" value="Sec5"/>
    <property type="match status" value="1"/>
</dbReference>
<dbReference type="Proteomes" id="UP000697127">
    <property type="component" value="Unassembled WGS sequence"/>
</dbReference>
<dbReference type="InterPro" id="IPR029175">
    <property type="entry name" value="EXOC2/Sec5"/>
</dbReference>
<protein>
    <recommendedName>
        <fullName evidence="4">Exocyst complex component SEC5</fullName>
    </recommendedName>
</protein>
<gene>
    <name evidence="6" type="ORF">C6P40_005103</name>
</gene>
<feature type="domain" description="Exocyst complex component EXOC2/Sec5 N-terminal" evidence="5">
    <location>
        <begin position="97"/>
        <end position="927"/>
    </location>
</feature>
<comment type="similarity">
    <text evidence="1 4">Belongs to the SEC5 family.</text>
</comment>
<keyword evidence="3 4" id="KW-0268">Exocytosis</keyword>
<accession>A0A9P6WLW2</accession>
<keyword evidence="4" id="KW-0653">Protein transport</keyword>
<name>A0A9P6WLW2_9ASCO</name>
<comment type="caution">
    <text evidence="6">The sequence shown here is derived from an EMBL/GenBank/DDBJ whole genome shotgun (WGS) entry which is preliminary data.</text>
</comment>
<keyword evidence="2 4" id="KW-0813">Transport</keyword>
<dbReference type="InterPro" id="IPR039481">
    <property type="entry name" value="EXOC2/Sec5_N_dom"/>
</dbReference>
<evidence type="ECO:0000313" key="7">
    <source>
        <dbReference type="Proteomes" id="UP000697127"/>
    </source>
</evidence>
<evidence type="ECO:0000256" key="2">
    <source>
        <dbReference type="ARBA" id="ARBA00022448"/>
    </source>
</evidence>
<evidence type="ECO:0000256" key="1">
    <source>
        <dbReference type="ARBA" id="ARBA00010578"/>
    </source>
</evidence>
<evidence type="ECO:0000259" key="5">
    <source>
        <dbReference type="Pfam" id="PF15469"/>
    </source>
</evidence>
<evidence type="ECO:0000256" key="4">
    <source>
        <dbReference type="RuleBase" id="RU365069"/>
    </source>
</evidence>
<proteinExistence type="inferred from homology"/>
<comment type="function">
    <text evidence="4">Component of the exocyst complex involved in the docking of exocytic vesicles with fusion sites on the plasma membrane.</text>
</comment>
<comment type="subunit">
    <text evidence="4">Component of the exocyst complex.</text>
</comment>
<dbReference type="OrthoDB" id="26242at2759"/>
<evidence type="ECO:0000256" key="3">
    <source>
        <dbReference type="ARBA" id="ARBA00022483"/>
    </source>
</evidence>
<keyword evidence="7" id="KW-1185">Reference proteome</keyword>
<dbReference type="PANTHER" id="PTHR13043:SF1">
    <property type="entry name" value="EXOCYST COMPLEX COMPONENT 2"/>
    <property type="match status" value="1"/>
</dbReference>
<dbReference type="GO" id="GO:0015031">
    <property type="term" value="P:protein transport"/>
    <property type="evidence" value="ECO:0007669"/>
    <property type="project" value="UniProtKB-KW"/>
</dbReference>
<dbReference type="GO" id="GO:0000145">
    <property type="term" value="C:exocyst"/>
    <property type="evidence" value="ECO:0007669"/>
    <property type="project" value="UniProtKB-UniRule"/>
</dbReference>
<organism evidence="6 7">
    <name type="scientific">Pichia californica</name>
    <dbReference type="NCBI Taxonomy" id="460514"/>
    <lineage>
        <taxon>Eukaryota</taxon>
        <taxon>Fungi</taxon>
        <taxon>Dikarya</taxon>
        <taxon>Ascomycota</taxon>
        <taxon>Saccharomycotina</taxon>
        <taxon>Pichiomycetes</taxon>
        <taxon>Pichiales</taxon>
        <taxon>Pichiaceae</taxon>
        <taxon>Pichia</taxon>
    </lineage>
</organism>
<dbReference type="PANTHER" id="PTHR13043">
    <property type="entry name" value="EXOCYST COMPLEX COMPONENT SEC5"/>
    <property type="match status" value="1"/>
</dbReference>
<dbReference type="EMBL" id="PUHW01000082">
    <property type="protein sequence ID" value="KAG0689412.1"/>
    <property type="molecule type" value="Genomic_DNA"/>
</dbReference>
<evidence type="ECO:0000313" key="6">
    <source>
        <dbReference type="EMBL" id="KAG0689412.1"/>
    </source>
</evidence>